<organism evidence="1 2">
    <name type="scientific">Calycina marina</name>
    <dbReference type="NCBI Taxonomy" id="1763456"/>
    <lineage>
        <taxon>Eukaryota</taxon>
        <taxon>Fungi</taxon>
        <taxon>Dikarya</taxon>
        <taxon>Ascomycota</taxon>
        <taxon>Pezizomycotina</taxon>
        <taxon>Leotiomycetes</taxon>
        <taxon>Helotiales</taxon>
        <taxon>Pezizellaceae</taxon>
        <taxon>Calycina</taxon>
    </lineage>
</organism>
<proteinExistence type="predicted"/>
<accession>A0A9P7Z924</accession>
<comment type="caution">
    <text evidence="1">The sequence shown here is derived from an EMBL/GenBank/DDBJ whole genome shotgun (WGS) entry which is preliminary data.</text>
</comment>
<name>A0A9P7Z924_9HELO</name>
<evidence type="ECO:0000313" key="1">
    <source>
        <dbReference type="EMBL" id="KAG9247674.1"/>
    </source>
</evidence>
<dbReference type="Proteomes" id="UP000887226">
    <property type="component" value="Unassembled WGS sequence"/>
</dbReference>
<gene>
    <name evidence="1" type="ORF">BJ878DRAFT_153393</name>
</gene>
<protein>
    <submittedName>
        <fullName evidence="1">Uncharacterized protein</fullName>
    </submittedName>
</protein>
<keyword evidence="2" id="KW-1185">Reference proteome</keyword>
<sequence length="363" mass="40018">MYQTCDTCLWAGTIYPVEVSSQSSWRPSNIHEVASVPACHSGFCARSLGSLLISIERIWLTLVTLRYDRRNLNVSCTRYGMLHHHALFKVVSLLARLSFVPLVSIYRSLWCSFLSLNPSSLLHRVGGAMVFSLDPCWMGFLLFSLSSGSATGNKLVHRVVQNTPSQYQVRGAYPVYPLNGTASTSSSSSLISGTTSSVLSTITSAPWPTYSTSYCSVPSTQNTDYCRVHPGTVEVHFFPTSGNLSYPSTQYVSEYDFTMTKPSVYFVINTISALNWCDEQIGPPQTNFVYSMNLDQVTTLQSYANAEATTRVGLPEQLQLNDLSPNCPTVQESAIPYGNHNINSDGCNPVLEWTVGLKNSFAK</sequence>
<reference evidence="1" key="1">
    <citation type="journal article" date="2021" name="IMA Fungus">
        <title>Genomic characterization of three marine fungi, including Emericellopsis atlantica sp. nov. with signatures of a generalist lifestyle and marine biomass degradation.</title>
        <authorList>
            <person name="Hagestad O.C."/>
            <person name="Hou L."/>
            <person name="Andersen J.H."/>
            <person name="Hansen E.H."/>
            <person name="Altermark B."/>
            <person name="Li C."/>
            <person name="Kuhnert E."/>
            <person name="Cox R.J."/>
            <person name="Crous P.W."/>
            <person name="Spatafora J.W."/>
            <person name="Lail K."/>
            <person name="Amirebrahimi M."/>
            <person name="Lipzen A."/>
            <person name="Pangilinan J."/>
            <person name="Andreopoulos W."/>
            <person name="Hayes R.D."/>
            <person name="Ng V."/>
            <person name="Grigoriev I.V."/>
            <person name="Jackson S.A."/>
            <person name="Sutton T.D.S."/>
            <person name="Dobson A.D.W."/>
            <person name="Rama T."/>
        </authorList>
    </citation>
    <scope>NUCLEOTIDE SEQUENCE</scope>
    <source>
        <strain evidence="1">TRa3180A</strain>
    </source>
</reference>
<dbReference type="OrthoDB" id="3944128at2759"/>
<dbReference type="AlphaFoldDB" id="A0A9P7Z924"/>
<evidence type="ECO:0000313" key="2">
    <source>
        <dbReference type="Proteomes" id="UP000887226"/>
    </source>
</evidence>
<dbReference type="EMBL" id="MU253766">
    <property type="protein sequence ID" value="KAG9247674.1"/>
    <property type="molecule type" value="Genomic_DNA"/>
</dbReference>